<dbReference type="STRING" id="1797298.A2988_03085"/>
<feature type="transmembrane region" description="Helical" evidence="10">
    <location>
        <begin position="253"/>
        <end position="270"/>
    </location>
</feature>
<organism evidence="12 13">
    <name type="scientific">Candidatus Azambacteria bacterium RIFCSPLOWO2_01_FULL_46_25</name>
    <dbReference type="NCBI Taxonomy" id="1797298"/>
    <lineage>
        <taxon>Bacteria</taxon>
        <taxon>Candidatus Azamiibacteriota</taxon>
    </lineage>
</organism>
<evidence type="ECO:0000313" key="12">
    <source>
        <dbReference type="EMBL" id="OGD34481.1"/>
    </source>
</evidence>
<protein>
    <recommendedName>
        <fullName evidence="11">Cation/H+ exchanger transmembrane domain-containing protein</fullName>
    </recommendedName>
</protein>
<feature type="transmembrane region" description="Helical" evidence="10">
    <location>
        <begin position="203"/>
        <end position="221"/>
    </location>
</feature>
<feature type="transmembrane region" description="Helical" evidence="10">
    <location>
        <begin position="172"/>
        <end position="197"/>
    </location>
</feature>
<dbReference type="PANTHER" id="PTHR10110:SF86">
    <property type="entry name" value="SODIUM_HYDROGEN EXCHANGER 7"/>
    <property type="match status" value="1"/>
</dbReference>
<dbReference type="PANTHER" id="PTHR10110">
    <property type="entry name" value="SODIUM/HYDROGEN EXCHANGER"/>
    <property type="match status" value="1"/>
</dbReference>
<keyword evidence="9" id="KW-0739">Sodium transport</keyword>
<evidence type="ECO:0000256" key="1">
    <source>
        <dbReference type="ARBA" id="ARBA00004651"/>
    </source>
</evidence>
<evidence type="ECO:0000256" key="8">
    <source>
        <dbReference type="ARBA" id="ARBA00023136"/>
    </source>
</evidence>
<name>A0A1F5BV68_9BACT</name>
<comment type="caution">
    <text evidence="12">The sequence shown here is derived from an EMBL/GenBank/DDBJ whole genome shotgun (WGS) entry which is preliminary data.</text>
</comment>
<feature type="transmembrane region" description="Helical" evidence="10">
    <location>
        <begin position="228"/>
        <end position="247"/>
    </location>
</feature>
<keyword evidence="7" id="KW-0406">Ion transport</keyword>
<evidence type="ECO:0000259" key="11">
    <source>
        <dbReference type="Pfam" id="PF00999"/>
    </source>
</evidence>
<keyword evidence="6" id="KW-0915">Sodium</keyword>
<comment type="subcellular location">
    <subcellularLocation>
        <location evidence="1">Cell membrane</location>
        <topology evidence="1">Multi-pass membrane protein</topology>
    </subcellularLocation>
</comment>
<dbReference type="GO" id="GO:0098719">
    <property type="term" value="P:sodium ion import across plasma membrane"/>
    <property type="evidence" value="ECO:0007669"/>
    <property type="project" value="TreeGrafter"/>
</dbReference>
<reference evidence="12 13" key="1">
    <citation type="journal article" date="2016" name="Nat. Commun.">
        <title>Thousands of microbial genomes shed light on interconnected biogeochemical processes in an aquifer system.</title>
        <authorList>
            <person name="Anantharaman K."/>
            <person name="Brown C.T."/>
            <person name="Hug L.A."/>
            <person name="Sharon I."/>
            <person name="Castelle C.J."/>
            <person name="Probst A.J."/>
            <person name="Thomas B.C."/>
            <person name="Singh A."/>
            <person name="Wilkins M.J."/>
            <person name="Karaoz U."/>
            <person name="Brodie E.L."/>
            <person name="Williams K.H."/>
            <person name="Hubbard S.S."/>
            <person name="Banfield J.F."/>
        </authorList>
    </citation>
    <scope>NUCLEOTIDE SEQUENCE [LARGE SCALE GENOMIC DNA]</scope>
</reference>
<dbReference type="GO" id="GO:0005886">
    <property type="term" value="C:plasma membrane"/>
    <property type="evidence" value="ECO:0007669"/>
    <property type="project" value="UniProtKB-SubCell"/>
</dbReference>
<feature type="transmembrane region" description="Helical" evidence="10">
    <location>
        <begin position="316"/>
        <end position="342"/>
    </location>
</feature>
<dbReference type="Proteomes" id="UP000176650">
    <property type="component" value="Unassembled WGS sequence"/>
</dbReference>
<evidence type="ECO:0000256" key="2">
    <source>
        <dbReference type="ARBA" id="ARBA00022448"/>
    </source>
</evidence>
<feature type="transmembrane region" description="Helical" evidence="10">
    <location>
        <begin position="130"/>
        <end position="151"/>
    </location>
</feature>
<accession>A0A1F5BV68</accession>
<proteinExistence type="predicted"/>
<dbReference type="GO" id="GO:0015385">
    <property type="term" value="F:sodium:proton antiporter activity"/>
    <property type="evidence" value="ECO:0007669"/>
    <property type="project" value="InterPro"/>
</dbReference>
<evidence type="ECO:0000256" key="10">
    <source>
        <dbReference type="SAM" id="Phobius"/>
    </source>
</evidence>
<feature type="transmembrane region" description="Helical" evidence="10">
    <location>
        <begin position="291"/>
        <end position="310"/>
    </location>
</feature>
<keyword evidence="4 10" id="KW-0812">Transmembrane</keyword>
<feature type="transmembrane region" description="Helical" evidence="10">
    <location>
        <begin position="97"/>
        <end position="118"/>
    </location>
</feature>
<feature type="transmembrane region" description="Helical" evidence="10">
    <location>
        <begin position="354"/>
        <end position="374"/>
    </location>
</feature>
<keyword evidence="8 10" id="KW-0472">Membrane</keyword>
<evidence type="ECO:0000256" key="3">
    <source>
        <dbReference type="ARBA" id="ARBA00022475"/>
    </source>
</evidence>
<dbReference type="EMBL" id="MEYS01000001">
    <property type="protein sequence ID" value="OGD34481.1"/>
    <property type="molecule type" value="Genomic_DNA"/>
</dbReference>
<dbReference type="Gene3D" id="6.10.140.1330">
    <property type="match status" value="1"/>
</dbReference>
<dbReference type="AlphaFoldDB" id="A0A1F5BV68"/>
<feature type="transmembrane region" description="Helical" evidence="10">
    <location>
        <begin position="6"/>
        <end position="29"/>
    </location>
</feature>
<evidence type="ECO:0000313" key="13">
    <source>
        <dbReference type="Proteomes" id="UP000176650"/>
    </source>
</evidence>
<sequence>MEHTESFFYTLILTICFLLFIASAIAVIIKKLHVPYTVVLAAIGILLGGISHLEQFSFLNTFELSPDLVFYLFLPMLIFEGAYNIRFIEMQSSLKAIIALSVVSLIISTFFIGFALFYSLPYLGIEIPLLTLLLFGALISATDPIAALAIFKEAGVPRRLRMLLEGESLLNDGTALALFQIMLGIIAAGSVTVGIIASGFVQFWVLMLGGTAFGVLMGFIFAKAIEKIRNIAVVEITLTLILAHTTFIFAEKFLAVSGIIATMAAAMVIGNYGRYKISRGVREFMEHFWEYAAFVSNSLIFLLIGLSVRYANFGEYVMPIAAALTIVLAARFLSIYAVVPFTNRLTSEERIPRSWQFILSWGGLRGALPLAIVLLLPPDFAHRDFILVLTLSTIFFTLLIKAATIKAFLTYLKLHAFSKTEELEREESFLVMDARIQERLREMFEKNRLSKKAYDKLSAMYAELYEQSKEKLRALFEKRGAGFSYEEVLAILRKHALGIERQAYLDFFSRYELDERVLSMLNHKIERQTERILRNAPQVRDDAALVPFRRLKGILLGFVWRLRIPSLGNWERTIKIREVVQNYCMYRARKMSAERVLDELERMSGQGEDNLYREAARAAAQQYRKWQEDNIHKMNAIKHENPKLIETIEYTIASLASLGMEMEILKEMRAKGIMPENVFFDVYEYYERLHLEKENTLLYYRKRA</sequence>
<evidence type="ECO:0000256" key="6">
    <source>
        <dbReference type="ARBA" id="ARBA00023053"/>
    </source>
</evidence>
<keyword evidence="3" id="KW-1003">Cell membrane</keyword>
<evidence type="ECO:0000256" key="4">
    <source>
        <dbReference type="ARBA" id="ARBA00022692"/>
    </source>
</evidence>
<evidence type="ECO:0000256" key="7">
    <source>
        <dbReference type="ARBA" id="ARBA00023065"/>
    </source>
</evidence>
<dbReference type="InterPro" id="IPR006153">
    <property type="entry name" value="Cation/H_exchanger_TM"/>
</dbReference>
<feature type="transmembrane region" description="Helical" evidence="10">
    <location>
        <begin position="386"/>
        <end position="409"/>
    </location>
</feature>
<feature type="domain" description="Cation/H+ exchanger transmembrane" evidence="11">
    <location>
        <begin position="21"/>
        <end position="409"/>
    </location>
</feature>
<feature type="transmembrane region" description="Helical" evidence="10">
    <location>
        <begin position="68"/>
        <end position="85"/>
    </location>
</feature>
<evidence type="ECO:0000256" key="5">
    <source>
        <dbReference type="ARBA" id="ARBA00022989"/>
    </source>
</evidence>
<feature type="transmembrane region" description="Helical" evidence="10">
    <location>
        <begin position="36"/>
        <end position="53"/>
    </location>
</feature>
<dbReference type="Pfam" id="PF00999">
    <property type="entry name" value="Na_H_Exchanger"/>
    <property type="match status" value="1"/>
</dbReference>
<dbReference type="InterPro" id="IPR018422">
    <property type="entry name" value="Cation/H_exchanger_CPA1"/>
</dbReference>
<dbReference type="GO" id="GO:0051453">
    <property type="term" value="P:regulation of intracellular pH"/>
    <property type="evidence" value="ECO:0007669"/>
    <property type="project" value="TreeGrafter"/>
</dbReference>
<keyword evidence="5 10" id="KW-1133">Transmembrane helix</keyword>
<dbReference type="GO" id="GO:0015386">
    <property type="term" value="F:potassium:proton antiporter activity"/>
    <property type="evidence" value="ECO:0007669"/>
    <property type="project" value="TreeGrafter"/>
</dbReference>
<evidence type="ECO:0000256" key="9">
    <source>
        <dbReference type="ARBA" id="ARBA00023201"/>
    </source>
</evidence>
<gene>
    <name evidence="12" type="ORF">A2988_03085</name>
</gene>
<keyword evidence="2" id="KW-0813">Transport</keyword>